<keyword evidence="6 10" id="KW-0808">Transferase</keyword>
<dbReference type="PROSITE" id="PS00599">
    <property type="entry name" value="AA_TRANSFER_CLASS_2"/>
    <property type="match status" value="1"/>
</dbReference>
<name>A0A133VA90_9EURY</name>
<evidence type="ECO:0000256" key="7">
    <source>
        <dbReference type="ARBA" id="ARBA00022898"/>
    </source>
</evidence>
<evidence type="ECO:0000313" key="13">
    <source>
        <dbReference type="Proteomes" id="UP000070565"/>
    </source>
</evidence>
<comment type="caution">
    <text evidence="12">The sequence shown here is derived from an EMBL/GenBank/DDBJ whole genome shotgun (WGS) entry which is preliminary data.</text>
</comment>
<dbReference type="Proteomes" id="UP000070565">
    <property type="component" value="Unassembled WGS sequence"/>
</dbReference>
<dbReference type="Gene3D" id="3.90.1150.10">
    <property type="entry name" value="Aspartate Aminotransferase, domain 1"/>
    <property type="match status" value="1"/>
</dbReference>
<dbReference type="InterPro" id="IPR015421">
    <property type="entry name" value="PyrdxlP-dep_Trfase_major"/>
</dbReference>
<dbReference type="GO" id="GO:0004400">
    <property type="term" value="F:histidinol-phosphate transaminase activity"/>
    <property type="evidence" value="ECO:0007669"/>
    <property type="project" value="UniProtKB-UniRule"/>
</dbReference>
<dbReference type="InterPro" id="IPR015422">
    <property type="entry name" value="PyrdxlP-dep_Trfase_small"/>
</dbReference>
<reference evidence="12 13" key="1">
    <citation type="journal article" date="2016" name="Sci. Rep.">
        <title>Metabolic traits of an uncultured archaeal lineage -MSBL1- from brine pools of the Red Sea.</title>
        <authorList>
            <person name="Mwirichia R."/>
            <person name="Alam I."/>
            <person name="Rashid M."/>
            <person name="Vinu M."/>
            <person name="Ba-Alawi W."/>
            <person name="Anthony Kamau A."/>
            <person name="Kamanda Ngugi D."/>
            <person name="Goker M."/>
            <person name="Klenk H.P."/>
            <person name="Bajic V."/>
            <person name="Stingl U."/>
        </authorList>
    </citation>
    <scope>NUCLEOTIDE SEQUENCE [LARGE SCALE GENOMIC DNA]</scope>
    <source>
        <strain evidence="12">SCGC-AAA261F19</strain>
    </source>
</reference>
<keyword evidence="7 10" id="KW-0663">Pyridoxal phosphate</keyword>
<keyword evidence="5 10" id="KW-0028">Amino-acid biosynthesis</keyword>
<dbReference type="HAMAP" id="MF_01023">
    <property type="entry name" value="HisC_aminotrans_2"/>
    <property type="match status" value="1"/>
</dbReference>
<evidence type="ECO:0000313" key="12">
    <source>
        <dbReference type="EMBL" id="KXB03349.1"/>
    </source>
</evidence>
<dbReference type="SUPFAM" id="SSF53383">
    <property type="entry name" value="PLP-dependent transferases"/>
    <property type="match status" value="1"/>
</dbReference>
<dbReference type="UniPathway" id="UPA00031">
    <property type="reaction ID" value="UER00012"/>
</dbReference>
<evidence type="ECO:0000256" key="4">
    <source>
        <dbReference type="ARBA" id="ARBA00022576"/>
    </source>
</evidence>
<feature type="domain" description="Aminotransferase class I/classII large" evidence="11">
    <location>
        <begin position="21"/>
        <end position="343"/>
    </location>
</feature>
<evidence type="ECO:0000259" key="11">
    <source>
        <dbReference type="Pfam" id="PF00155"/>
    </source>
</evidence>
<dbReference type="InterPro" id="IPR015424">
    <property type="entry name" value="PyrdxlP-dep_Trfase"/>
</dbReference>
<dbReference type="Gene3D" id="3.40.640.10">
    <property type="entry name" value="Type I PLP-dependent aspartate aminotransferase-like (Major domain)"/>
    <property type="match status" value="1"/>
</dbReference>
<keyword evidence="8 10" id="KW-0368">Histidine biosynthesis</keyword>
<evidence type="ECO:0000256" key="6">
    <source>
        <dbReference type="ARBA" id="ARBA00022679"/>
    </source>
</evidence>
<evidence type="ECO:0000256" key="3">
    <source>
        <dbReference type="ARBA" id="ARBA00007970"/>
    </source>
</evidence>
<dbReference type="CDD" id="cd00609">
    <property type="entry name" value="AAT_like"/>
    <property type="match status" value="1"/>
</dbReference>
<evidence type="ECO:0000256" key="8">
    <source>
        <dbReference type="ARBA" id="ARBA00023102"/>
    </source>
</evidence>
<comment type="catalytic activity">
    <reaction evidence="9 10">
        <text>L-histidinol phosphate + 2-oxoglutarate = 3-(imidazol-4-yl)-2-oxopropyl phosphate + L-glutamate</text>
        <dbReference type="Rhea" id="RHEA:23744"/>
        <dbReference type="ChEBI" id="CHEBI:16810"/>
        <dbReference type="ChEBI" id="CHEBI:29985"/>
        <dbReference type="ChEBI" id="CHEBI:57766"/>
        <dbReference type="ChEBI" id="CHEBI:57980"/>
        <dbReference type="EC" id="2.6.1.9"/>
    </reaction>
</comment>
<comment type="similarity">
    <text evidence="3 10">Belongs to the class-II pyridoxal-phosphate-dependent aminotransferase family. Histidinol-phosphate aminotransferase subfamily.</text>
</comment>
<keyword evidence="13" id="KW-1185">Reference proteome</keyword>
<accession>A0A133VA90</accession>
<dbReference type="NCBIfam" id="TIGR01141">
    <property type="entry name" value="hisC"/>
    <property type="match status" value="1"/>
</dbReference>
<dbReference type="EC" id="2.6.1.9" evidence="10"/>
<dbReference type="GO" id="GO:0030170">
    <property type="term" value="F:pyridoxal phosphate binding"/>
    <property type="evidence" value="ECO:0007669"/>
    <property type="project" value="InterPro"/>
</dbReference>
<dbReference type="InterPro" id="IPR004839">
    <property type="entry name" value="Aminotransferase_I/II_large"/>
</dbReference>
<sequence length="353" mass="39011">MLRAEVKYPLAGSFQRAEGGDVIKLCSNESPLGPSPKVVEVLKREAESVGRYPDSKAMELKEAIGDYLRIDPSRVCVGNGSDEIMDLICKAFMDPGDKVLIPIPTFSQYEIASRVNGGKPNFVELVNFEWCTEDLVDELNGGRLAFIARPNNPTGNSIDEDGLKGLLETGKLIVVDEAYAEFSGYSVLDWTDAYDNLIVLRTFSKSFGLAGLRVGFAVGSPRMVEVLERVRPPFSVNRLAQRAAVAALGDEDFLQRTINLVKEGRSYLQSELSDIGLRVLPSDANFLMASSCPLGTNAPQFCEYLAQRRILIRDLSGFRGAGSKWVRITVGTPEENRQFIDALEEFRRGKNDR</sequence>
<comment type="cofactor">
    <cofactor evidence="1 10">
        <name>pyridoxal 5'-phosphate</name>
        <dbReference type="ChEBI" id="CHEBI:597326"/>
    </cofactor>
</comment>
<dbReference type="InterPro" id="IPR050106">
    <property type="entry name" value="HistidinolP_aminotransfase"/>
</dbReference>
<dbReference type="EMBL" id="LHXZ01000018">
    <property type="protein sequence ID" value="KXB03349.1"/>
    <property type="molecule type" value="Genomic_DNA"/>
</dbReference>
<organism evidence="12 13">
    <name type="scientific">candidate division MSBL1 archaeon SCGC-AAA261F19</name>
    <dbReference type="NCBI Taxonomy" id="1698275"/>
    <lineage>
        <taxon>Archaea</taxon>
        <taxon>Methanobacteriati</taxon>
        <taxon>Methanobacteriota</taxon>
        <taxon>candidate division MSBL1</taxon>
    </lineage>
</organism>
<dbReference type="Pfam" id="PF00155">
    <property type="entry name" value="Aminotran_1_2"/>
    <property type="match status" value="1"/>
</dbReference>
<gene>
    <name evidence="10" type="primary">hisC</name>
    <name evidence="12" type="ORF">AKJ45_01850</name>
</gene>
<feature type="modified residue" description="N6-(pyridoxal phosphate)lysine" evidence="10">
    <location>
        <position position="205"/>
    </location>
</feature>
<dbReference type="PANTHER" id="PTHR43643">
    <property type="entry name" value="HISTIDINOL-PHOSPHATE AMINOTRANSFERASE 2"/>
    <property type="match status" value="1"/>
</dbReference>
<evidence type="ECO:0000256" key="2">
    <source>
        <dbReference type="ARBA" id="ARBA00005011"/>
    </source>
</evidence>
<dbReference type="PANTHER" id="PTHR43643:SF6">
    <property type="entry name" value="HISTIDINOL-PHOSPHATE AMINOTRANSFERASE"/>
    <property type="match status" value="1"/>
</dbReference>
<dbReference type="InterPro" id="IPR001917">
    <property type="entry name" value="Aminotrans_II_pyridoxalP_BS"/>
</dbReference>
<keyword evidence="4 10" id="KW-0032">Aminotransferase</keyword>
<evidence type="ECO:0000256" key="10">
    <source>
        <dbReference type="HAMAP-Rule" id="MF_01023"/>
    </source>
</evidence>
<comment type="pathway">
    <text evidence="2 10">Amino-acid biosynthesis; L-histidine biosynthesis; L-histidine from 5-phospho-alpha-D-ribose 1-diphosphate: step 7/9.</text>
</comment>
<dbReference type="AlphaFoldDB" id="A0A133VA90"/>
<proteinExistence type="inferred from homology"/>
<dbReference type="GO" id="GO:0000105">
    <property type="term" value="P:L-histidine biosynthetic process"/>
    <property type="evidence" value="ECO:0007669"/>
    <property type="project" value="UniProtKB-UniRule"/>
</dbReference>
<dbReference type="PATRIC" id="fig|1698275.3.peg.182"/>
<evidence type="ECO:0000256" key="5">
    <source>
        <dbReference type="ARBA" id="ARBA00022605"/>
    </source>
</evidence>
<dbReference type="InterPro" id="IPR005861">
    <property type="entry name" value="HisP_aminotrans"/>
</dbReference>
<evidence type="ECO:0000256" key="1">
    <source>
        <dbReference type="ARBA" id="ARBA00001933"/>
    </source>
</evidence>
<protein>
    <recommendedName>
        <fullName evidence="10">Histidinol-phosphate aminotransferase</fullName>
        <ecNumber evidence="10">2.6.1.9</ecNumber>
    </recommendedName>
    <alternativeName>
        <fullName evidence="10">Imidazole acetol-phosphate transaminase</fullName>
    </alternativeName>
</protein>
<evidence type="ECO:0000256" key="9">
    <source>
        <dbReference type="ARBA" id="ARBA00047481"/>
    </source>
</evidence>